<organism evidence="2 3">
    <name type="scientific">Ruania alkalisoli</name>
    <dbReference type="NCBI Taxonomy" id="2779775"/>
    <lineage>
        <taxon>Bacteria</taxon>
        <taxon>Bacillati</taxon>
        <taxon>Actinomycetota</taxon>
        <taxon>Actinomycetes</taxon>
        <taxon>Micrococcales</taxon>
        <taxon>Ruaniaceae</taxon>
        <taxon>Ruania</taxon>
    </lineage>
</organism>
<evidence type="ECO:0000259" key="1">
    <source>
        <dbReference type="Pfam" id="PF01882"/>
    </source>
</evidence>
<evidence type="ECO:0000313" key="2">
    <source>
        <dbReference type="EMBL" id="QOR70496.1"/>
    </source>
</evidence>
<dbReference type="AlphaFoldDB" id="A0A7M1SSG9"/>
<dbReference type="RefSeq" id="WP_193497173.1">
    <property type="nucleotide sequence ID" value="NZ_CP063169.1"/>
</dbReference>
<evidence type="ECO:0000313" key="3">
    <source>
        <dbReference type="Proteomes" id="UP000593758"/>
    </source>
</evidence>
<gene>
    <name evidence="2" type="ORF">IM660_18210</name>
</gene>
<dbReference type="PANTHER" id="PTHR33608:SF6">
    <property type="entry name" value="BLL2464 PROTEIN"/>
    <property type="match status" value="1"/>
</dbReference>
<accession>A0A7M1SSG9</accession>
<reference evidence="2 3" key="1">
    <citation type="submission" date="2020-10" db="EMBL/GenBank/DDBJ databases">
        <title>Haloactinobacterium sp. RN3S43, a bacterium isolated from saline soil.</title>
        <authorList>
            <person name="Sun J.-Q."/>
        </authorList>
    </citation>
    <scope>NUCLEOTIDE SEQUENCE [LARGE SCALE GENOMIC DNA]</scope>
    <source>
        <strain evidence="2 3">RN3S43</strain>
    </source>
</reference>
<dbReference type="Pfam" id="PF01882">
    <property type="entry name" value="DUF58"/>
    <property type="match status" value="1"/>
</dbReference>
<name>A0A7M1SSG9_9MICO</name>
<feature type="domain" description="DUF58" evidence="1">
    <location>
        <begin position="44"/>
        <end position="215"/>
    </location>
</feature>
<dbReference type="PANTHER" id="PTHR33608">
    <property type="entry name" value="BLL2464 PROTEIN"/>
    <property type="match status" value="1"/>
</dbReference>
<dbReference type="SUPFAM" id="SSF53300">
    <property type="entry name" value="vWA-like"/>
    <property type="match status" value="1"/>
</dbReference>
<dbReference type="EMBL" id="CP063169">
    <property type="protein sequence ID" value="QOR70496.1"/>
    <property type="molecule type" value="Genomic_DNA"/>
</dbReference>
<dbReference type="KEGG" id="halt:IM660_18210"/>
<dbReference type="InterPro" id="IPR002881">
    <property type="entry name" value="DUF58"/>
</dbReference>
<protein>
    <submittedName>
        <fullName evidence="2">DUF58 domain-containing protein</fullName>
    </submittedName>
</protein>
<dbReference type="InterPro" id="IPR036465">
    <property type="entry name" value="vWFA_dom_sf"/>
</dbReference>
<keyword evidence="3" id="KW-1185">Reference proteome</keyword>
<dbReference type="Proteomes" id="UP000593758">
    <property type="component" value="Chromosome"/>
</dbReference>
<sequence length="295" mass="32999">MVSTSRLAKVRARLDLPTVRRAAGLLEGRHRSVYSGHGQDFDEMAEYRMGDDVSDIDWKASASYGEPVIRRFVRDSNLAMVLAVDTGRNMAAAAPDGGSKAEIATFAAEIVCYLARGRGDTVALVAGDAERIVQVPARGGTEHMEMMLRRVEAMLTLDAGPSDLNRVMDRILTWFNRRSLVVLITDEARPQPEHELSLKRLRTRHEVMVIQVADALPTTFGDRPIDDVDQPLDIPEYMRSHKALAEEARTAVERRRADVAAMLRRQGVEGVTADSEETLIDALIDLLRRQRRVRR</sequence>
<proteinExistence type="predicted"/>